<evidence type="ECO:0000259" key="4">
    <source>
        <dbReference type="PROSITE" id="PS50850"/>
    </source>
</evidence>
<comment type="caution">
    <text evidence="5">The sequence shown here is derived from an EMBL/GenBank/DDBJ whole genome shotgun (WGS) entry which is preliminary data.</text>
</comment>
<name>A0AAD5K1J0_9FUNG</name>
<sequence length="383" mass="42617">GVMQNYYMEHGTFSGEKNLMIQLTCIGALYNLLIGCGIVIGTLLNLYLSYRSILVIGILLISGGLLFSSFVPMAGPLFLTFGICCGIGTGLVYTIGYRLIPEWFFKYRSTAIGMFISTIPLGGMILPLIINKLNNELGHIWTYRIHCLIVFVTGLIGYPLIKENGFSKTKNNKKQEARRRIQDTFDIRLFKNVNFTLWIILSPIYTFSMYITSSFIPSYATYLGLSDVQGALGVTVLCASGVVGCVMNGFLGDRFGDLNIFIIFMTIAALTIFLIWVFAHTQTMLLVFCALHGFVYLSYFTTSSPILIYIVGIDNYPSALNFRALGACLSIFGPFLGSYLDSLHTNMEPYFYIKIVAGSGYALCALFALIIRVRTSLNIFTKM</sequence>
<feature type="transmembrane region" description="Helical" evidence="3">
    <location>
        <begin position="228"/>
        <end position="251"/>
    </location>
</feature>
<dbReference type="InterPro" id="IPR050327">
    <property type="entry name" value="Proton-linked_MCT"/>
</dbReference>
<keyword evidence="3" id="KW-0812">Transmembrane</keyword>
<evidence type="ECO:0000313" key="6">
    <source>
        <dbReference type="Proteomes" id="UP001209540"/>
    </source>
</evidence>
<feature type="non-terminal residue" evidence="5">
    <location>
        <position position="1"/>
    </location>
</feature>
<dbReference type="Proteomes" id="UP001209540">
    <property type="component" value="Unassembled WGS sequence"/>
</dbReference>
<dbReference type="SUPFAM" id="SSF103473">
    <property type="entry name" value="MFS general substrate transporter"/>
    <property type="match status" value="1"/>
</dbReference>
<feature type="transmembrane region" description="Helical" evidence="3">
    <location>
        <begin position="112"/>
        <end position="130"/>
    </location>
</feature>
<reference evidence="5" key="1">
    <citation type="journal article" date="2022" name="IScience">
        <title>Evolution of zygomycete secretomes and the origins of terrestrial fungal ecologies.</title>
        <authorList>
            <person name="Chang Y."/>
            <person name="Wang Y."/>
            <person name="Mondo S."/>
            <person name="Ahrendt S."/>
            <person name="Andreopoulos W."/>
            <person name="Barry K."/>
            <person name="Beard J."/>
            <person name="Benny G.L."/>
            <person name="Blankenship S."/>
            <person name="Bonito G."/>
            <person name="Cuomo C."/>
            <person name="Desiro A."/>
            <person name="Gervers K.A."/>
            <person name="Hundley H."/>
            <person name="Kuo A."/>
            <person name="LaButti K."/>
            <person name="Lang B.F."/>
            <person name="Lipzen A."/>
            <person name="O'Donnell K."/>
            <person name="Pangilinan J."/>
            <person name="Reynolds N."/>
            <person name="Sandor L."/>
            <person name="Smith M.E."/>
            <person name="Tsang A."/>
            <person name="Grigoriev I.V."/>
            <person name="Stajich J.E."/>
            <person name="Spatafora J.W."/>
        </authorList>
    </citation>
    <scope>NUCLEOTIDE SEQUENCE</scope>
    <source>
        <strain evidence="5">RSA 2281</strain>
    </source>
</reference>
<dbReference type="PANTHER" id="PTHR11360">
    <property type="entry name" value="MONOCARBOXYLATE TRANSPORTER"/>
    <property type="match status" value="1"/>
</dbReference>
<dbReference type="GO" id="GO:0022857">
    <property type="term" value="F:transmembrane transporter activity"/>
    <property type="evidence" value="ECO:0007669"/>
    <property type="project" value="InterPro"/>
</dbReference>
<proteinExistence type="inferred from homology"/>
<dbReference type="InterPro" id="IPR011701">
    <property type="entry name" value="MFS"/>
</dbReference>
<evidence type="ECO:0000256" key="2">
    <source>
        <dbReference type="ARBA" id="ARBA00006727"/>
    </source>
</evidence>
<feature type="transmembrane region" description="Helical" evidence="3">
    <location>
        <begin position="195"/>
        <end position="216"/>
    </location>
</feature>
<feature type="transmembrane region" description="Helical" evidence="3">
    <location>
        <begin position="142"/>
        <end position="161"/>
    </location>
</feature>
<evidence type="ECO:0000256" key="3">
    <source>
        <dbReference type="SAM" id="Phobius"/>
    </source>
</evidence>
<feature type="transmembrane region" description="Helical" evidence="3">
    <location>
        <begin position="258"/>
        <end position="279"/>
    </location>
</feature>
<feature type="transmembrane region" description="Helical" evidence="3">
    <location>
        <begin position="352"/>
        <end position="373"/>
    </location>
</feature>
<feature type="transmembrane region" description="Helical" evidence="3">
    <location>
        <begin position="20"/>
        <end position="46"/>
    </location>
</feature>
<dbReference type="Pfam" id="PF07690">
    <property type="entry name" value="MFS_1"/>
    <property type="match status" value="1"/>
</dbReference>
<dbReference type="AlphaFoldDB" id="A0AAD5K1J0"/>
<feature type="transmembrane region" description="Helical" evidence="3">
    <location>
        <begin position="322"/>
        <end position="340"/>
    </location>
</feature>
<feature type="domain" description="Major facilitator superfamily (MFS) profile" evidence="4">
    <location>
        <begin position="1"/>
        <end position="376"/>
    </location>
</feature>
<feature type="transmembrane region" description="Helical" evidence="3">
    <location>
        <begin position="53"/>
        <end position="71"/>
    </location>
</feature>
<dbReference type="Gene3D" id="1.20.1250.20">
    <property type="entry name" value="MFS general substrate transporter like domains"/>
    <property type="match status" value="2"/>
</dbReference>
<dbReference type="GO" id="GO:0016020">
    <property type="term" value="C:membrane"/>
    <property type="evidence" value="ECO:0007669"/>
    <property type="project" value="UniProtKB-SubCell"/>
</dbReference>
<dbReference type="EMBL" id="JAIXMP010000030">
    <property type="protein sequence ID" value="KAI9251503.1"/>
    <property type="molecule type" value="Genomic_DNA"/>
</dbReference>
<dbReference type="PROSITE" id="PS50850">
    <property type="entry name" value="MFS"/>
    <property type="match status" value="1"/>
</dbReference>
<accession>A0AAD5K1J0</accession>
<protein>
    <submittedName>
        <fullName evidence="5">Major facilitator superfamily domain-containing protein</fullName>
    </submittedName>
</protein>
<dbReference type="PANTHER" id="PTHR11360:SF284">
    <property type="entry name" value="EG:103B4.3 PROTEIN-RELATED"/>
    <property type="match status" value="1"/>
</dbReference>
<feature type="transmembrane region" description="Helical" evidence="3">
    <location>
        <begin position="77"/>
        <end position="100"/>
    </location>
</feature>
<evidence type="ECO:0000256" key="1">
    <source>
        <dbReference type="ARBA" id="ARBA00004141"/>
    </source>
</evidence>
<keyword evidence="3" id="KW-0472">Membrane</keyword>
<comment type="similarity">
    <text evidence="2">Belongs to the major facilitator superfamily. Monocarboxylate porter (TC 2.A.1.13) family.</text>
</comment>
<dbReference type="InterPro" id="IPR020846">
    <property type="entry name" value="MFS_dom"/>
</dbReference>
<dbReference type="InterPro" id="IPR036259">
    <property type="entry name" value="MFS_trans_sf"/>
</dbReference>
<feature type="transmembrane region" description="Helical" evidence="3">
    <location>
        <begin position="285"/>
        <end position="310"/>
    </location>
</feature>
<gene>
    <name evidence="5" type="ORF">BDA99DRAFT_589169</name>
</gene>
<organism evidence="5 6">
    <name type="scientific">Phascolomyces articulosus</name>
    <dbReference type="NCBI Taxonomy" id="60185"/>
    <lineage>
        <taxon>Eukaryota</taxon>
        <taxon>Fungi</taxon>
        <taxon>Fungi incertae sedis</taxon>
        <taxon>Mucoromycota</taxon>
        <taxon>Mucoromycotina</taxon>
        <taxon>Mucoromycetes</taxon>
        <taxon>Mucorales</taxon>
        <taxon>Lichtheimiaceae</taxon>
        <taxon>Phascolomyces</taxon>
    </lineage>
</organism>
<comment type="subcellular location">
    <subcellularLocation>
        <location evidence="1">Membrane</location>
        <topology evidence="1">Multi-pass membrane protein</topology>
    </subcellularLocation>
</comment>
<evidence type="ECO:0000313" key="5">
    <source>
        <dbReference type="EMBL" id="KAI9251503.1"/>
    </source>
</evidence>
<keyword evidence="3" id="KW-1133">Transmembrane helix</keyword>
<reference evidence="5" key="2">
    <citation type="submission" date="2023-02" db="EMBL/GenBank/DDBJ databases">
        <authorList>
            <consortium name="DOE Joint Genome Institute"/>
            <person name="Mondo S.J."/>
            <person name="Chang Y."/>
            <person name="Wang Y."/>
            <person name="Ahrendt S."/>
            <person name="Andreopoulos W."/>
            <person name="Barry K."/>
            <person name="Beard J."/>
            <person name="Benny G.L."/>
            <person name="Blankenship S."/>
            <person name="Bonito G."/>
            <person name="Cuomo C."/>
            <person name="Desiro A."/>
            <person name="Gervers K.A."/>
            <person name="Hundley H."/>
            <person name="Kuo A."/>
            <person name="LaButti K."/>
            <person name="Lang B.F."/>
            <person name="Lipzen A."/>
            <person name="O'Donnell K."/>
            <person name="Pangilinan J."/>
            <person name="Reynolds N."/>
            <person name="Sandor L."/>
            <person name="Smith M.W."/>
            <person name="Tsang A."/>
            <person name="Grigoriev I.V."/>
            <person name="Stajich J.E."/>
            <person name="Spatafora J.W."/>
        </authorList>
    </citation>
    <scope>NUCLEOTIDE SEQUENCE</scope>
    <source>
        <strain evidence="5">RSA 2281</strain>
    </source>
</reference>
<keyword evidence="6" id="KW-1185">Reference proteome</keyword>